<evidence type="ECO:0000256" key="2">
    <source>
        <dbReference type="ARBA" id="ARBA00023033"/>
    </source>
</evidence>
<dbReference type="InterPro" id="IPR002938">
    <property type="entry name" value="FAD-bd"/>
</dbReference>
<proteinExistence type="predicted"/>
<evidence type="ECO:0000256" key="1">
    <source>
        <dbReference type="ARBA" id="ARBA00023002"/>
    </source>
</evidence>
<dbReference type="PRINTS" id="PR00420">
    <property type="entry name" value="RNGMNOXGNASE"/>
</dbReference>
<comment type="caution">
    <text evidence="4">The sequence shown here is derived from an EMBL/GenBank/DDBJ whole genome shotgun (WGS) entry which is preliminary data.</text>
</comment>
<reference evidence="4 5" key="1">
    <citation type="submission" date="2024-01" db="EMBL/GenBank/DDBJ databases">
        <title>Draft genome sequence of Gordonia sp. LSe1-13.</title>
        <authorList>
            <person name="Suphannarot A."/>
            <person name="Mingma R."/>
        </authorList>
    </citation>
    <scope>NUCLEOTIDE SEQUENCE [LARGE SCALE GENOMIC DNA]</scope>
    <source>
        <strain evidence="4 5">LSe1-13</strain>
    </source>
</reference>
<gene>
    <name evidence="4" type="ORF">VZC37_21665</name>
</gene>
<dbReference type="PANTHER" id="PTHR13789">
    <property type="entry name" value="MONOOXYGENASE"/>
    <property type="match status" value="1"/>
</dbReference>
<dbReference type="Pfam" id="PF01494">
    <property type="entry name" value="FAD_binding_3"/>
    <property type="match status" value="1"/>
</dbReference>
<evidence type="ECO:0000259" key="3">
    <source>
        <dbReference type="Pfam" id="PF01494"/>
    </source>
</evidence>
<dbReference type="Proteomes" id="UP001347146">
    <property type="component" value="Unassembled WGS sequence"/>
</dbReference>
<evidence type="ECO:0000313" key="4">
    <source>
        <dbReference type="EMBL" id="MEE3852960.1"/>
    </source>
</evidence>
<dbReference type="InterPro" id="IPR050493">
    <property type="entry name" value="FAD-dep_Monooxygenase_BioMet"/>
</dbReference>
<feature type="domain" description="FAD-binding" evidence="3">
    <location>
        <begin position="7"/>
        <end position="345"/>
    </location>
</feature>
<keyword evidence="1" id="KW-0560">Oxidoreductase</keyword>
<dbReference type="InterPro" id="IPR036188">
    <property type="entry name" value="FAD/NAD-bd_sf"/>
</dbReference>
<dbReference type="SUPFAM" id="SSF51905">
    <property type="entry name" value="FAD/NAD(P)-binding domain"/>
    <property type="match status" value="1"/>
</dbReference>
<dbReference type="EMBL" id="JAZDUF010000008">
    <property type="protein sequence ID" value="MEE3852960.1"/>
    <property type="molecule type" value="Genomic_DNA"/>
</dbReference>
<dbReference type="RefSeq" id="WP_330435655.1">
    <property type="nucleotide sequence ID" value="NZ_JAZDUF010000008.1"/>
</dbReference>
<keyword evidence="5" id="KW-1185">Reference proteome</keyword>
<name>A0ABU7MIL6_9ACTN</name>
<protein>
    <submittedName>
        <fullName evidence="4">FAD-dependent oxidoreductase</fullName>
    </submittedName>
</protein>
<organism evidence="4 5">
    <name type="scientific">Gordonia sesuvii</name>
    <dbReference type="NCBI Taxonomy" id="3116777"/>
    <lineage>
        <taxon>Bacteria</taxon>
        <taxon>Bacillati</taxon>
        <taxon>Actinomycetota</taxon>
        <taxon>Actinomycetes</taxon>
        <taxon>Mycobacteriales</taxon>
        <taxon>Gordoniaceae</taxon>
        <taxon>Gordonia</taxon>
    </lineage>
</organism>
<dbReference type="NCBIfam" id="NF005313">
    <property type="entry name" value="PRK06847.1"/>
    <property type="match status" value="1"/>
</dbReference>
<evidence type="ECO:0000313" key="5">
    <source>
        <dbReference type="Proteomes" id="UP001347146"/>
    </source>
</evidence>
<keyword evidence="2" id="KW-0503">Monooxygenase</keyword>
<sequence length="378" mass="40064">MTQDTATSVLVAGSGIAGCAAAILLAKAGVAVDIVESQPREHATGSGITLQGNALRVLAQLGVWDEVTEHGYGFDTLGIRAPDDNGTLIVEMPDAKTGGPDLPATMGMERPVLAAILRDAADLAGVKSRFSTEVTAFVQDSDGVDVEFSDGSHGRYDVVIGADGVKSATRRALGIDVEPAPTGMGIWRVLCSRPASITRTDLYYGGVGYIAGYCPTGEDSMYAYIVEDAQDRSGLSDVERLEIMRSLAEHYHGPWDDIRALITDAARINYTWFESHLLEEPWNRGRVVLIGDAAHVCPPTLAQGGAQALEDAAVLAELLVSMPVGDELWRTFHDRRLPRAGAVVNGSLQLGQWMLDNDPAADVPGLMGRIAALVSAPA</sequence>
<dbReference type="Gene3D" id="3.50.50.60">
    <property type="entry name" value="FAD/NAD(P)-binding domain"/>
    <property type="match status" value="1"/>
</dbReference>
<accession>A0ABU7MIL6</accession>
<dbReference type="PANTHER" id="PTHR13789:SF309">
    <property type="entry name" value="PUTATIVE (AFU_ORTHOLOGUE AFUA_6G14510)-RELATED"/>
    <property type="match status" value="1"/>
</dbReference>